<organism evidence="1">
    <name type="scientific">bioreactor metagenome</name>
    <dbReference type="NCBI Taxonomy" id="1076179"/>
    <lineage>
        <taxon>unclassified sequences</taxon>
        <taxon>metagenomes</taxon>
        <taxon>ecological metagenomes</taxon>
    </lineage>
</organism>
<comment type="caution">
    <text evidence="1">The sequence shown here is derived from an EMBL/GenBank/DDBJ whole genome shotgun (WGS) entry which is preliminary data.</text>
</comment>
<reference evidence="1" key="1">
    <citation type="submission" date="2019-08" db="EMBL/GenBank/DDBJ databases">
        <authorList>
            <person name="Kucharzyk K."/>
            <person name="Murdoch R.W."/>
            <person name="Higgins S."/>
            <person name="Loffler F."/>
        </authorList>
    </citation>
    <scope>NUCLEOTIDE SEQUENCE</scope>
</reference>
<dbReference type="AlphaFoldDB" id="A0A645ATR1"/>
<evidence type="ECO:0008006" key="2">
    <source>
        <dbReference type="Google" id="ProtNLM"/>
    </source>
</evidence>
<accession>A0A645ATR1</accession>
<gene>
    <name evidence="1" type="ORF">SDC9_103275</name>
</gene>
<dbReference type="Gene3D" id="3.40.50.2000">
    <property type="entry name" value="Glycogen Phosphorylase B"/>
    <property type="match status" value="1"/>
</dbReference>
<sequence length="382" mass="44371">MKIAYVDFYKDSKSDKSTSGVERKINAQMKALGQLGEVVRHSYDNQSGGRLIAFVRMVTRRLPFFPSKVAYRYDSSYDGTDAMYFRKTTLDSFAVRFFRDVKKHNPKCKIVMEIPTYPYDKEMTSLIEWPRLIKDRWSRKKLKHYIDRIVTFSDDNVIFGIPTIRTMNGIDFDTVPLREVHANAEVEIHTVMVANFASWHGLDKLIDGMIKYYSELPKRRFVLHIVGGGKVVEIEKARVSHSIVSDHVIFHGPLVGLDLQVIYDQVTLAIDICDVDEHGLFISSSLKTREYVAKGLPVVGAIEIDLSRSMNEYFYRFKNPHCIDVREMIDFHDSIYHDNESYHSVPLKIRELAKTVCDIHVVMNPVIQFFQIHKVDEKKYEK</sequence>
<proteinExistence type="predicted"/>
<name>A0A645ATR1_9ZZZZ</name>
<dbReference type="EMBL" id="VSSQ01015771">
    <property type="protein sequence ID" value="MPM56469.1"/>
    <property type="molecule type" value="Genomic_DNA"/>
</dbReference>
<protein>
    <recommendedName>
        <fullName evidence="2">Glycosyl transferase family 1 domain-containing protein</fullName>
    </recommendedName>
</protein>
<dbReference type="SUPFAM" id="SSF53756">
    <property type="entry name" value="UDP-Glycosyltransferase/glycogen phosphorylase"/>
    <property type="match status" value="1"/>
</dbReference>
<evidence type="ECO:0000313" key="1">
    <source>
        <dbReference type="EMBL" id="MPM56469.1"/>
    </source>
</evidence>